<feature type="region of interest" description="Disordered" evidence="1">
    <location>
        <begin position="543"/>
        <end position="578"/>
    </location>
</feature>
<protein>
    <submittedName>
        <fullName evidence="2">Uncharacterized protein</fullName>
    </submittedName>
</protein>
<evidence type="ECO:0000313" key="2">
    <source>
        <dbReference type="EMBL" id="SAL95905.1"/>
    </source>
</evidence>
<name>A0A163IXE6_ABSGL</name>
<dbReference type="OrthoDB" id="5564103at2759"/>
<dbReference type="EMBL" id="LT550481">
    <property type="protein sequence ID" value="SAL95905.1"/>
    <property type="molecule type" value="Genomic_DNA"/>
</dbReference>
<feature type="compositionally biased region" description="Polar residues" evidence="1">
    <location>
        <begin position="379"/>
        <end position="407"/>
    </location>
</feature>
<dbReference type="InParanoid" id="A0A163IXE6"/>
<accession>A0A163IXE6</accession>
<sequence>MSGHVTYTCPCLNIKVHLASKYSLNNHVAERQQYWFQQEDPALEGWLLELGMGAVVVSYSSLIETRTSSTTSWMTVGCLNCNTDQVYSIRNKAATRNSSSGAAHTPCQTDESVVLHKDTLVGHQVDDVRHDDQFSDIFDIKLSDIASSSSLSLVNQNEVPDHLRAQHQELYQVLEKGLEKMRLASEVRIEQWKKVEMERLEKDSKKAREESNALWKKVLSVNQQPTHIESLDATEPRTALPPQGTPSSSTTTEPPAATMATESSPANIDSNSSDSPLEVKRSSQGIRFMDNVNDSSKTTLLGSYRRSSLSLNQSVVANGPSGPSHDVQSLLPADETDNTGSSDEEDMFDLDEELSSDSEQQQQQPEDQEADFVGKESGSIESSNASGQSIAIKSSINQKTGPTSYGSSWIKKKRLTGKYIDDVGNTTSHEDRLEPTDDNTAEDDISRSISAFATSMPININASMSTFLTDNDDNDTDVKKDNTNDEHTRSSMTIKRAHFPTKLSTTSYSFAPTKTTPSASFVGYDFSFSDRALSKQFADYAPERRKSVSAVSGRRHPPQLDALMEQGSLDTRSIRMKK</sequence>
<organism evidence="2">
    <name type="scientific">Absidia glauca</name>
    <name type="common">Pin mould</name>
    <dbReference type="NCBI Taxonomy" id="4829"/>
    <lineage>
        <taxon>Eukaryota</taxon>
        <taxon>Fungi</taxon>
        <taxon>Fungi incertae sedis</taxon>
        <taxon>Mucoromycota</taxon>
        <taxon>Mucoromycotina</taxon>
        <taxon>Mucoromycetes</taxon>
        <taxon>Mucorales</taxon>
        <taxon>Cunninghamellaceae</taxon>
        <taxon>Absidia</taxon>
    </lineage>
</organism>
<dbReference type="OMA" id="VWAASHE"/>
<gene>
    <name evidence="2" type="primary">ABSGL_01246.1 scaffold 1223</name>
</gene>
<feature type="compositionally biased region" description="Polar residues" evidence="1">
    <location>
        <begin position="264"/>
        <end position="275"/>
    </location>
</feature>
<dbReference type="STRING" id="4829.A0A163IXE6"/>
<proteinExistence type="predicted"/>
<evidence type="ECO:0000313" key="3">
    <source>
        <dbReference type="Proteomes" id="UP000078561"/>
    </source>
</evidence>
<reference evidence="2" key="1">
    <citation type="submission" date="2016-04" db="EMBL/GenBank/DDBJ databases">
        <authorList>
            <person name="Evans L.H."/>
            <person name="Alamgir A."/>
            <person name="Owens N."/>
            <person name="Weber N.D."/>
            <person name="Virtaneva K."/>
            <person name="Barbian K."/>
            <person name="Babar A."/>
            <person name="Rosenke K."/>
        </authorList>
    </citation>
    <scope>NUCLEOTIDE SEQUENCE [LARGE SCALE GENOMIC DNA]</scope>
    <source>
        <strain evidence="2">CBS 101.48</strain>
    </source>
</reference>
<dbReference type="Proteomes" id="UP000078561">
    <property type="component" value="Unassembled WGS sequence"/>
</dbReference>
<feature type="compositionally biased region" description="Acidic residues" evidence="1">
    <location>
        <begin position="334"/>
        <end position="356"/>
    </location>
</feature>
<keyword evidence="3" id="KW-1185">Reference proteome</keyword>
<feature type="region of interest" description="Disordered" evidence="1">
    <location>
        <begin position="312"/>
        <end position="408"/>
    </location>
</feature>
<feature type="region of interest" description="Disordered" evidence="1">
    <location>
        <begin position="420"/>
        <end position="444"/>
    </location>
</feature>
<evidence type="ECO:0000256" key="1">
    <source>
        <dbReference type="SAM" id="MobiDB-lite"/>
    </source>
</evidence>
<feature type="compositionally biased region" description="Low complexity" evidence="1">
    <location>
        <begin position="245"/>
        <end position="263"/>
    </location>
</feature>
<feature type="region of interest" description="Disordered" evidence="1">
    <location>
        <begin position="228"/>
        <end position="291"/>
    </location>
</feature>
<dbReference type="AlphaFoldDB" id="A0A163IXE6"/>